<sequence length="86" mass="9928">MFTSEVYATKVILCPLPGSPITNFRHPWTKFGVIIASEVRLLGHQDIHVPFHQNLLQFSKFIPREAACIPLKDIQEKDSRCRSNYM</sequence>
<gene>
    <name evidence="1" type="ORF">NPIL_295981</name>
</gene>
<reference evidence="1" key="1">
    <citation type="submission" date="2020-08" db="EMBL/GenBank/DDBJ databases">
        <title>Multicomponent nature underlies the extraordinary mechanical properties of spider dragline silk.</title>
        <authorList>
            <person name="Kono N."/>
            <person name="Nakamura H."/>
            <person name="Mori M."/>
            <person name="Yoshida Y."/>
            <person name="Ohtoshi R."/>
            <person name="Malay A.D."/>
            <person name="Moran D.A.P."/>
            <person name="Tomita M."/>
            <person name="Numata K."/>
            <person name="Arakawa K."/>
        </authorList>
    </citation>
    <scope>NUCLEOTIDE SEQUENCE</scope>
</reference>
<dbReference type="AlphaFoldDB" id="A0A8X6PGK4"/>
<proteinExistence type="predicted"/>
<dbReference type="Proteomes" id="UP000887013">
    <property type="component" value="Unassembled WGS sequence"/>
</dbReference>
<dbReference type="EMBL" id="BMAW01020225">
    <property type="protein sequence ID" value="GFT66952.1"/>
    <property type="molecule type" value="Genomic_DNA"/>
</dbReference>
<name>A0A8X6PGK4_NEPPI</name>
<accession>A0A8X6PGK4</accession>
<organism evidence="1 2">
    <name type="scientific">Nephila pilipes</name>
    <name type="common">Giant wood spider</name>
    <name type="synonym">Nephila maculata</name>
    <dbReference type="NCBI Taxonomy" id="299642"/>
    <lineage>
        <taxon>Eukaryota</taxon>
        <taxon>Metazoa</taxon>
        <taxon>Ecdysozoa</taxon>
        <taxon>Arthropoda</taxon>
        <taxon>Chelicerata</taxon>
        <taxon>Arachnida</taxon>
        <taxon>Araneae</taxon>
        <taxon>Araneomorphae</taxon>
        <taxon>Entelegynae</taxon>
        <taxon>Araneoidea</taxon>
        <taxon>Nephilidae</taxon>
        <taxon>Nephila</taxon>
    </lineage>
</organism>
<evidence type="ECO:0000313" key="2">
    <source>
        <dbReference type="Proteomes" id="UP000887013"/>
    </source>
</evidence>
<protein>
    <submittedName>
        <fullName evidence="1">Uncharacterized protein</fullName>
    </submittedName>
</protein>
<evidence type="ECO:0000313" key="1">
    <source>
        <dbReference type="EMBL" id="GFT66952.1"/>
    </source>
</evidence>
<keyword evidence="2" id="KW-1185">Reference proteome</keyword>
<comment type="caution">
    <text evidence="1">The sequence shown here is derived from an EMBL/GenBank/DDBJ whole genome shotgun (WGS) entry which is preliminary data.</text>
</comment>